<dbReference type="SUPFAM" id="SSF51735">
    <property type="entry name" value="NAD(P)-binding Rossmann-fold domains"/>
    <property type="match status" value="1"/>
</dbReference>
<dbReference type="FunFam" id="3.40.50.720:FF:000031">
    <property type="entry name" value="Glutamyl-tRNA reductase"/>
    <property type="match status" value="1"/>
</dbReference>
<gene>
    <name evidence="9" type="ORF">FNX48_026205</name>
</gene>
<dbReference type="PANTHER" id="PTHR43013:SF1">
    <property type="entry name" value="GLUTAMYL-TRNA REDUCTASE"/>
    <property type="match status" value="1"/>
</dbReference>
<evidence type="ECO:0000256" key="7">
    <source>
        <dbReference type="ARBA" id="ARBA00047464"/>
    </source>
</evidence>
<comment type="pathway">
    <text evidence="1">Porphyrin-containing compound metabolism; protoporphyrin-IX biosynthesis; 5-aminolevulinate from L-glutamyl-tRNA(Glu): step 1/2.</text>
</comment>
<dbReference type="EMBL" id="VJYJ02001668">
    <property type="protein sequence ID" value="MQS10523.1"/>
    <property type="molecule type" value="Genomic_DNA"/>
</dbReference>
<dbReference type="Proteomes" id="UP000315516">
    <property type="component" value="Unassembled WGS sequence"/>
</dbReference>
<evidence type="ECO:0000256" key="2">
    <source>
        <dbReference type="ARBA" id="ARBA00005916"/>
    </source>
</evidence>
<dbReference type="EC" id="1.2.1.70" evidence="3"/>
<proteinExistence type="inferred from homology"/>
<evidence type="ECO:0000313" key="9">
    <source>
        <dbReference type="EMBL" id="MQS10523.1"/>
    </source>
</evidence>
<accession>A0A646II37</accession>
<dbReference type="GO" id="GO:0008883">
    <property type="term" value="F:glutamyl-tRNA reductase activity"/>
    <property type="evidence" value="ECO:0007669"/>
    <property type="project" value="UniProtKB-EC"/>
</dbReference>
<feature type="non-terminal residue" evidence="9">
    <location>
        <position position="1"/>
    </location>
</feature>
<feature type="non-terminal residue" evidence="9">
    <location>
        <position position="148"/>
    </location>
</feature>
<evidence type="ECO:0000259" key="8">
    <source>
        <dbReference type="Pfam" id="PF01488"/>
    </source>
</evidence>
<evidence type="ECO:0000256" key="5">
    <source>
        <dbReference type="ARBA" id="ARBA00023002"/>
    </source>
</evidence>
<evidence type="ECO:0000256" key="6">
    <source>
        <dbReference type="ARBA" id="ARBA00023244"/>
    </source>
</evidence>
<dbReference type="InterPro" id="IPR036291">
    <property type="entry name" value="NAD(P)-bd_dom_sf"/>
</dbReference>
<dbReference type="AlphaFoldDB" id="A0A646II37"/>
<name>A0A646II37_9ACTN</name>
<dbReference type="GO" id="GO:0019353">
    <property type="term" value="P:protoporphyrinogen IX biosynthetic process from glutamate"/>
    <property type="evidence" value="ECO:0007669"/>
    <property type="project" value="TreeGrafter"/>
</dbReference>
<sequence length="148" mass="14875">TETSIGRGTTSVSHSAVDMATDHLGTLAGRRVLVCGAGEMGKGIVVSLVGAGANDVTVTNRTESRARELADSVGGRVVPFAELPSALAAADVLLACTGSGGVLIDREMLAEARAGIDSPLLVVDIAVPRDVAADVVSLPGVTLLNLDD</sequence>
<evidence type="ECO:0000256" key="3">
    <source>
        <dbReference type="ARBA" id="ARBA00012970"/>
    </source>
</evidence>
<organism evidence="9">
    <name type="scientific">Streptomyces alkaliphilus</name>
    <dbReference type="NCBI Taxonomy" id="1472722"/>
    <lineage>
        <taxon>Bacteria</taxon>
        <taxon>Bacillati</taxon>
        <taxon>Actinomycetota</taxon>
        <taxon>Actinomycetes</taxon>
        <taxon>Kitasatosporales</taxon>
        <taxon>Streptomycetaceae</taxon>
        <taxon>Streptomyces</taxon>
    </lineage>
</organism>
<feature type="domain" description="Quinate/shikimate 5-dehydrogenase/glutamyl-tRNA reductase" evidence="8">
    <location>
        <begin position="19"/>
        <end position="148"/>
    </location>
</feature>
<protein>
    <recommendedName>
        <fullName evidence="3">glutamyl-tRNA reductase</fullName>
        <ecNumber evidence="3">1.2.1.70</ecNumber>
    </recommendedName>
</protein>
<comment type="similarity">
    <text evidence="2">Belongs to the glutamyl-tRNA reductase family.</text>
</comment>
<dbReference type="InterPro" id="IPR006151">
    <property type="entry name" value="Shikm_DH/Glu-tRNA_Rdtase"/>
</dbReference>
<keyword evidence="6" id="KW-0627">Porphyrin biosynthesis</keyword>
<evidence type="ECO:0000256" key="1">
    <source>
        <dbReference type="ARBA" id="ARBA00005059"/>
    </source>
</evidence>
<evidence type="ECO:0000256" key="4">
    <source>
        <dbReference type="ARBA" id="ARBA00022857"/>
    </source>
</evidence>
<reference evidence="9" key="1">
    <citation type="submission" date="2019-10" db="EMBL/GenBank/DDBJ databases">
        <title>Streptomyces sp. nov., a novel actinobacterium isolated from alkaline environment.</title>
        <authorList>
            <person name="Golinska P."/>
        </authorList>
    </citation>
    <scope>NUCLEOTIDE SEQUENCE</scope>
    <source>
        <strain evidence="9">IF17</strain>
    </source>
</reference>
<keyword evidence="4" id="KW-0521">NADP</keyword>
<dbReference type="Gene3D" id="3.40.50.720">
    <property type="entry name" value="NAD(P)-binding Rossmann-like Domain"/>
    <property type="match status" value="1"/>
</dbReference>
<keyword evidence="5" id="KW-0560">Oxidoreductase</keyword>
<dbReference type="PANTHER" id="PTHR43013">
    <property type="entry name" value="GLUTAMYL-TRNA REDUCTASE"/>
    <property type="match status" value="1"/>
</dbReference>
<dbReference type="RefSeq" id="WP_173019780.1">
    <property type="nucleotide sequence ID" value="NZ_VJYJ02001668.1"/>
</dbReference>
<comment type="catalytic activity">
    <reaction evidence="7">
        <text>(S)-4-amino-5-oxopentanoate + tRNA(Glu) + NADP(+) = L-glutamyl-tRNA(Glu) + NADPH + H(+)</text>
        <dbReference type="Rhea" id="RHEA:12344"/>
        <dbReference type="Rhea" id="RHEA-COMP:9663"/>
        <dbReference type="Rhea" id="RHEA-COMP:9680"/>
        <dbReference type="ChEBI" id="CHEBI:15378"/>
        <dbReference type="ChEBI" id="CHEBI:57501"/>
        <dbReference type="ChEBI" id="CHEBI:57783"/>
        <dbReference type="ChEBI" id="CHEBI:58349"/>
        <dbReference type="ChEBI" id="CHEBI:78442"/>
        <dbReference type="ChEBI" id="CHEBI:78520"/>
        <dbReference type="EC" id="1.2.1.70"/>
    </reaction>
</comment>
<comment type="caution">
    <text evidence="9">The sequence shown here is derived from an EMBL/GenBank/DDBJ whole genome shotgun (WGS) entry which is preliminary data.</text>
</comment>
<dbReference type="Pfam" id="PF01488">
    <property type="entry name" value="Shikimate_DH"/>
    <property type="match status" value="1"/>
</dbReference>